<dbReference type="OrthoDB" id="6427659at2759"/>
<comment type="caution">
    <text evidence="2">The sequence shown here is derived from an EMBL/GenBank/DDBJ whole genome shotgun (WGS) entry which is preliminary data.</text>
</comment>
<name>A0A8K0GFB7_IGNLU</name>
<gene>
    <name evidence="2" type="ORF">ILUMI_03638</name>
</gene>
<evidence type="ECO:0000256" key="1">
    <source>
        <dbReference type="SAM" id="Phobius"/>
    </source>
</evidence>
<keyword evidence="1" id="KW-0472">Membrane</keyword>
<accession>A0A8K0GFB7</accession>
<keyword evidence="3" id="KW-1185">Reference proteome</keyword>
<dbReference type="Proteomes" id="UP000801492">
    <property type="component" value="Unassembled WGS sequence"/>
</dbReference>
<reference evidence="2" key="1">
    <citation type="submission" date="2019-08" db="EMBL/GenBank/DDBJ databases">
        <title>The genome of the North American firefly Photinus pyralis.</title>
        <authorList>
            <consortium name="Photinus pyralis genome working group"/>
            <person name="Fallon T.R."/>
            <person name="Sander Lower S.E."/>
            <person name="Weng J.-K."/>
        </authorList>
    </citation>
    <scope>NUCLEOTIDE SEQUENCE</scope>
    <source>
        <strain evidence="2">TRF0915ILg1</strain>
        <tissue evidence="2">Whole body</tissue>
    </source>
</reference>
<feature type="transmembrane region" description="Helical" evidence="1">
    <location>
        <begin position="158"/>
        <end position="176"/>
    </location>
</feature>
<sequence>MFSDNSDSPQVPYYNCDEIQTTRRLSRNNFSDRSFSSKKTGNFCRDPKFQTSLHKDPRKIYPKHEAAVYRGAPSDIVATQTTLPIQVPLSRLSDRPQSSLSSGVTSAIVDGCGGHCQTCENVCYYFLQVAFTMGILIGTSLSIAGAVLRKSAARNLQVLVYIGALLSMVSALLLAIQCSARYNARKRKKALRNAKRAPIPLDTLHSRPNTLQVQQPLMEEQRNIQITPVLLQPQRPTLAEHQGIPWWRRKDLN</sequence>
<evidence type="ECO:0000313" key="3">
    <source>
        <dbReference type="Proteomes" id="UP000801492"/>
    </source>
</evidence>
<dbReference type="AlphaFoldDB" id="A0A8K0GFB7"/>
<protein>
    <recommendedName>
        <fullName evidence="4">Transmembrane protein</fullName>
    </recommendedName>
</protein>
<keyword evidence="1" id="KW-0812">Transmembrane</keyword>
<evidence type="ECO:0000313" key="2">
    <source>
        <dbReference type="EMBL" id="KAF2902550.1"/>
    </source>
</evidence>
<proteinExistence type="predicted"/>
<keyword evidence="1" id="KW-1133">Transmembrane helix</keyword>
<feature type="transmembrane region" description="Helical" evidence="1">
    <location>
        <begin position="125"/>
        <end position="146"/>
    </location>
</feature>
<organism evidence="2 3">
    <name type="scientific">Ignelater luminosus</name>
    <name type="common">Cucubano</name>
    <name type="synonym">Pyrophorus luminosus</name>
    <dbReference type="NCBI Taxonomy" id="2038154"/>
    <lineage>
        <taxon>Eukaryota</taxon>
        <taxon>Metazoa</taxon>
        <taxon>Ecdysozoa</taxon>
        <taxon>Arthropoda</taxon>
        <taxon>Hexapoda</taxon>
        <taxon>Insecta</taxon>
        <taxon>Pterygota</taxon>
        <taxon>Neoptera</taxon>
        <taxon>Endopterygota</taxon>
        <taxon>Coleoptera</taxon>
        <taxon>Polyphaga</taxon>
        <taxon>Elateriformia</taxon>
        <taxon>Elateroidea</taxon>
        <taxon>Elateridae</taxon>
        <taxon>Agrypninae</taxon>
        <taxon>Pyrophorini</taxon>
        <taxon>Ignelater</taxon>
    </lineage>
</organism>
<dbReference type="EMBL" id="VTPC01001262">
    <property type="protein sequence ID" value="KAF2902550.1"/>
    <property type="molecule type" value="Genomic_DNA"/>
</dbReference>
<evidence type="ECO:0008006" key="4">
    <source>
        <dbReference type="Google" id="ProtNLM"/>
    </source>
</evidence>